<protein>
    <submittedName>
        <fullName evidence="2">UDP-glucuronate:glycolipid 2-beta-glucuronosyltransferase</fullName>
        <ecNumber evidence="2">2.4.1.264</ecNumber>
    </submittedName>
</protein>
<dbReference type="Gene3D" id="3.40.50.2000">
    <property type="entry name" value="Glycogen Phosphorylase B"/>
    <property type="match status" value="1"/>
</dbReference>
<name>A0A5C5YW09_9BACT</name>
<dbReference type="Gene3D" id="3.40.50.11010">
    <property type="match status" value="1"/>
</dbReference>
<evidence type="ECO:0000313" key="2">
    <source>
        <dbReference type="EMBL" id="TWT79214.1"/>
    </source>
</evidence>
<organism evidence="2 3">
    <name type="scientific">Novipirellula herctigrandis</name>
    <dbReference type="NCBI Taxonomy" id="2527986"/>
    <lineage>
        <taxon>Bacteria</taxon>
        <taxon>Pseudomonadati</taxon>
        <taxon>Planctomycetota</taxon>
        <taxon>Planctomycetia</taxon>
        <taxon>Pirellulales</taxon>
        <taxon>Pirellulaceae</taxon>
        <taxon>Novipirellula</taxon>
    </lineage>
</organism>
<accession>A0A5C5YW09</accession>
<gene>
    <name evidence="2" type="primary">gumK</name>
    <name evidence="2" type="ORF">CA13_06120</name>
</gene>
<dbReference type="EMBL" id="SJPJ01000001">
    <property type="protein sequence ID" value="TWT79214.1"/>
    <property type="molecule type" value="Genomic_DNA"/>
</dbReference>
<dbReference type="InterPro" id="IPR054299">
    <property type="entry name" value="GumK_N"/>
</dbReference>
<comment type="caution">
    <text evidence="2">The sequence shown here is derived from an EMBL/GenBank/DDBJ whole genome shotgun (WGS) entry which is preliminary data.</text>
</comment>
<evidence type="ECO:0000259" key="1">
    <source>
        <dbReference type="Pfam" id="PF22059"/>
    </source>
</evidence>
<reference evidence="2 3" key="1">
    <citation type="submission" date="2019-02" db="EMBL/GenBank/DDBJ databases">
        <title>Deep-cultivation of Planctomycetes and their phenomic and genomic characterization uncovers novel biology.</title>
        <authorList>
            <person name="Wiegand S."/>
            <person name="Jogler M."/>
            <person name="Boedeker C."/>
            <person name="Pinto D."/>
            <person name="Vollmers J."/>
            <person name="Rivas-Marin E."/>
            <person name="Kohn T."/>
            <person name="Peeters S.H."/>
            <person name="Heuer A."/>
            <person name="Rast P."/>
            <person name="Oberbeckmann S."/>
            <person name="Bunk B."/>
            <person name="Jeske O."/>
            <person name="Meyerdierks A."/>
            <person name="Storesund J.E."/>
            <person name="Kallscheuer N."/>
            <person name="Luecker S."/>
            <person name="Lage O.M."/>
            <person name="Pohl T."/>
            <person name="Merkel B.J."/>
            <person name="Hornburger P."/>
            <person name="Mueller R.-W."/>
            <person name="Bruemmer F."/>
            <person name="Labrenz M."/>
            <person name="Spormann A.M."/>
            <person name="Op Den Camp H."/>
            <person name="Overmann J."/>
            <person name="Amann R."/>
            <person name="Jetten M.S.M."/>
            <person name="Mascher T."/>
            <person name="Medema M.H."/>
            <person name="Devos D.P."/>
            <person name="Kaster A.-K."/>
            <person name="Ovreas L."/>
            <person name="Rohde M."/>
            <person name="Galperin M.Y."/>
            <person name="Jogler C."/>
        </authorList>
    </citation>
    <scope>NUCLEOTIDE SEQUENCE [LARGE SCALE GENOMIC DNA]</scope>
    <source>
        <strain evidence="2 3">CA13</strain>
    </source>
</reference>
<proteinExistence type="predicted"/>
<dbReference type="Pfam" id="PF22059">
    <property type="entry name" value="GumK_N"/>
    <property type="match status" value="1"/>
</dbReference>
<feature type="domain" description="Glucuronosyltransferase GumK N-terminal" evidence="1">
    <location>
        <begin position="9"/>
        <end position="179"/>
    </location>
</feature>
<sequence>MPEHKRVVFITGHYLGSDRKAGFHWMADACHRRGDEVLFLTTSLSQLSRLKNHYLFRYPVLSERNRMIEKEKGLWSYVWFPPFHPVNFRSSFVNRILAPILRQYPRFSLGECERYVQGADVIVFESVPAITLFEKIKKLNPNAKFVYRVSDDLAFMKNHPIVVDAETNVAPQFDLVSVPYQSFLKKFPGSNAVHHLHGIRKELFDRCTESPYKDGGTNAVFVGLNFFDYEFLSIAASLRPNWNFHIIGIPKKLESKNIRWHGELPFDQTIPYIKFADVGLLNLVDIPGSEYFTDTLKTIQYSYCRLPILAPKMLRSDRNNLFLYEPNQPDSIEQALQKAEAADRSTFCDEKILSWDELVQKIV</sequence>
<dbReference type="GO" id="GO:0016757">
    <property type="term" value="F:glycosyltransferase activity"/>
    <property type="evidence" value="ECO:0007669"/>
    <property type="project" value="UniProtKB-KW"/>
</dbReference>
<keyword evidence="2" id="KW-0808">Transferase</keyword>
<dbReference type="SUPFAM" id="SSF53756">
    <property type="entry name" value="UDP-Glycosyltransferase/glycogen phosphorylase"/>
    <property type="match status" value="1"/>
</dbReference>
<dbReference type="EC" id="2.4.1.264" evidence="2"/>
<evidence type="ECO:0000313" key="3">
    <source>
        <dbReference type="Proteomes" id="UP000315010"/>
    </source>
</evidence>
<dbReference type="RefSeq" id="WP_146394484.1">
    <property type="nucleotide sequence ID" value="NZ_SJPJ01000001.1"/>
</dbReference>
<dbReference type="OrthoDB" id="9769600at2"/>
<keyword evidence="2" id="KW-0328">Glycosyltransferase</keyword>
<dbReference type="Proteomes" id="UP000315010">
    <property type="component" value="Unassembled WGS sequence"/>
</dbReference>
<dbReference type="AlphaFoldDB" id="A0A5C5YW09"/>
<keyword evidence="3" id="KW-1185">Reference proteome</keyword>